<dbReference type="GO" id="GO:0006298">
    <property type="term" value="P:mismatch repair"/>
    <property type="evidence" value="ECO:0007669"/>
    <property type="project" value="InterPro"/>
</dbReference>
<evidence type="ECO:0000256" key="2">
    <source>
        <dbReference type="ARBA" id="ARBA00022840"/>
    </source>
</evidence>
<dbReference type="AlphaFoldDB" id="A0A645CJJ2"/>
<proteinExistence type="predicted"/>
<dbReference type="GO" id="GO:0140664">
    <property type="term" value="F:ATP-dependent DNA damage sensor activity"/>
    <property type="evidence" value="ECO:0007669"/>
    <property type="project" value="InterPro"/>
</dbReference>
<dbReference type="GO" id="GO:0004519">
    <property type="term" value="F:endonuclease activity"/>
    <property type="evidence" value="ECO:0007669"/>
    <property type="project" value="UniProtKB-KW"/>
</dbReference>
<keyword evidence="5" id="KW-0378">Hydrolase</keyword>
<evidence type="ECO:0000256" key="3">
    <source>
        <dbReference type="ARBA" id="ARBA00023125"/>
    </source>
</evidence>
<reference evidence="5" key="1">
    <citation type="submission" date="2019-08" db="EMBL/GenBank/DDBJ databases">
        <authorList>
            <person name="Kucharzyk K."/>
            <person name="Murdoch R.W."/>
            <person name="Higgins S."/>
            <person name="Loffler F."/>
        </authorList>
    </citation>
    <scope>NUCLEOTIDE SEQUENCE</scope>
</reference>
<evidence type="ECO:0000313" key="5">
    <source>
        <dbReference type="EMBL" id="MPM77115.1"/>
    </source>
</evidence>
<dbReference type="SUPFAM" id="SSF52540">
    <property type="entry name" value="P-loop containing nucleoside triphosphate hydrolases"/>
    <property type="match status" value="1"/>
</dbReference>
<name>A0A645CJJ2_9ZZZZ</name>
<dbReference type="EC" id="3.1.-.-" evidence="5"/>
<dbReference type="SMART" id="SM00534">
    <property type="entry name" value="MUTSac"/>
    <property type="match status" value="1"/>
</dbReference>
<dbReference type="GO" id="GO:0005524">
    <property type="term" value="F:ATP binding"/>
    <property type="evidence" value="ECO:0007669"/>
    <property type="project" value="UniProtKB-KW"/>
</dbReference>
<feature type="domain" description="DNA mismatch repair proteins mutS family" evidence="4">
    <location>
        <begin position="1"/>
        <end position="155"/>
    </location>
</feature>
<dbReference type="PANTHER" id="PTHR11361:SF14">
    <property type="entry name" value="DNA MISMATCH REPAIR PROTEIN MUTS, TYPE 2"/>
    <property type="match status" value="1"/>
</dbReference>
<dbReference type="GO" id="GO:0030983">
    <property type="term" value="F:mismatched DNA binding"/>
    <property type="evidence" value="ECO:0007669"/>
    <property type="project" value="InterPro"/>
</dbReference>
<accession>A0A645CJJ2</accession>
<dbReference type="InterPro" id="IPR045076">
    <property type="entry name" value="MutS"/>
</dbReference>
<evidence type="ECO:0000259" key="4">
    <source>
        <dbReference type="SMART" id="SM00534"/>
    </source>
</evidence>
<evidence type="ECO:0000256" key="1">
    <source>
        <dbReference type="ARBA" id="ARBA00022741"/>
    </source>
</evidence>
<gene>
    <name evidence="5" type="primary">mutS2_45</name>
    <name evidence="5" type="ORF">SDC9_124115</name>
</gene>
<dbReference type="EMBL" id="VSSQ01027728">
    <property type="protein sequence ID" value="MPM77115.1"/>
    <property type="molecule type" value="Genomic_DNA"/>
</dbReference>
<keyword evidence="5" id="KW-0540">Nuclease</keyword>
<protein>
    <submittedName>
        <fullName evidence="5">Endonuclease MutS2</fullName>
        <ecNumber evidence="5">3.1.-.-</ecNumber>
    </submittedName>
</protein>
<sequence>MSGKSVTMRAIFINCFLFQAGFFVFASGANLPLFEQLTFLEEARHDAEQGISSFASEVMQLQHHIDLYKDRFVLLGLDEFARSTNPDEGTALVQAVTSYFNQLRGFTIIATHYDDVAEEAKRHYRVRGFSHVDEQVTQELALSNEPLLKLQKYMDYRLDLVLSKEQIPKEARLICRTFRLEPEILSYMEKKITKENM</sequence>
<keyword evidence="3" id="KW-0238">DNA-binding</keyword>
<organism evidence="5">
    <name type="scientific">bioreactor metagenome</name>
    <dbReference type="NCBI Taxonomy" id="1076179"/>
    <lineage>
        <taxon>unclassified sequences</taxon>
        <taxon>metagenomes</taxon>
        <taxon>ecological metagenomes</taxon>
    </lineage>
</organism>
<keyword evidence="1" id="KW-0547">Nucleotide-binding</keyword>
<dbReference type="PANTHER" id="PTHR11361">
    <property type="entry name" value="DNA MISMATCH REPAIR PROTEIN MUTS FAMILY MEMBER"/>
    <property type="match status" value="1"/>
</dbReference>
<dbReference type="Gene3D" id="3.40.50.300">
    <property type="entry name" value="P-loop containing nucleotide triphosphate hydrolases"/>
    <property type="match status" value="1"/>
</dbReference>
<comment type="caution">
    <text evidence="5">The sequence shown here is derived from an EMBL/GenBank/DDBJ whole genome shotgun (WGS) entry which is preliminary data.</text>
</comment>
<keyword evidence="5" id="KW-0255">Endonuclease</keyword>
<dbReference type="InterPro" id="IPR027417">
    <property type="entry name" value="P-loop_NTPase"/>
</dbReference>
<dbReference type="InterPro" id="IPR000432">
    <property type="entry name" value="DNA_mismatch_repair_MutS_C"/>
</dbReference>
<dbReference type="GO" id="GO:0016787">
    <property type="term" value="F:hydrolase activity"/>
    <property type="evidence" value="ECO:0007669"/>
    <property type="project" value="UniProtKB-KW"/>
</dbReference>
<dbReference type="Pfam" id="PF00488">
    <property type="entry name" value="MutS_V"/>
    <property type="match status" value="1"/>
</dbReference>
<keyword evidence="2" id="KW-0067">ATP-binding</keyword>